<feature type="active site" evidence="2">
    <location>
        <position position="89"/>
    </location>
</feature>
<dbReference type="GO" id="GO:0004190">
    <property type="term" value="F:aspartic-type endopeptidase activity"/>
    <property type="evidence" value="ECO:0007669"/>
    <property type="project" value="UniProtKB-KW"/>
</dbReference>
<evidence type="ECO:0000256" key="4">
    <source>
        <dbReference type="RuleBase" id="RU000454"/>
    </source>
</evidence>
<dbReference type="PROSITE" id="PS00141">
    <property type="entry name" value="ASP_PROTEASE"/>
    <property type="match status" value="2"/>
</dbReference>
<dbReference type="SUPFAM" id="SSF50630">
    <property type="entry name" value="Acid proteases"/>
    <property type="match status" value="1"/>
</dbReference>
<dbReference type="InterPro" id="IPR001461">
    <property type="entry name" value="Aspartic_peptidase_A1"/>
</dbReference>
<dbReference type="InterPro" id="IPR033121">
    <property type="entry name" value="PEPTIDASE_A1"/>
</dbReference>
<dbReference type="PROSITE" id="PS51767">
    <property type="entry name" value="PEPTIDASE_A1"/>
    <property type="match status" value="1"/>
</dbReference>
<evidence type="ECO:0000313" key="7">
    <source>
        <dbReference type="EMBL" id="AAS72876.1"/>
    </source>
</evidence>
<dbReference type="FunFam" id="2.40.70.10:FF:000149">
    <property type="entry name" value="Uncharacterized protein"/>
    <property type="match status" value="1"/>
</dbReference>
<protein>
    <submittedName>
        <fullName evidence="7">Aspartyl protease</fullName>
    </submittedName>
</protein>
<comment type="similarity">
    <text evidence="1 4">Belongs to the peptidase A1 family.</text>
</comment>
<evidence type="ECO:0000256" key="1">
    <source>
        <dbReference type="ARBA" id="ARBA00007447"/>
    </source>
</evidence>
<dbReference type="PANTHER" id="PTHR47966:SF51">
    <property type="entry name" value="BETA-SITE APP-CLEAVING ENZYME, ISOFORM A-RELATED"/>
    <property type="match status" value="1"/>
</dbReference>
<proteinExistence type="evidence at transcript level"/>
<organism evidence="7">
    <name type="scientific">Triatoma infestans</name>
    <name type="common">Assassin bug</name>
    <dbReference type="NCBI Taxonomy" id="30076"/>
    <lineage>
        <taxon>Eukaryota</taxon>
        <taxon>Metazoa</taxon>
        <taxon>Ecdysozoa</taxon>
        <taxon>Arthropoda</taxon>
        <taxon>Hexapoda</taxon>
        <taxon>Insecta</taxon>
        <taxon>Pterygota</taxon>
        <taxon>Neoptera</taxon>
        <taxon>Paraneoptera</taxon>
        <taxon>Hemiptera</taxon>
        <taxon>Heteroptera</taxon>
        <taxon>Panheteroptera</taxon>
        <taxon>Cimicomorpha</taxon>
        <taxon>Reduviidae</taxon>
        <taxon>Triatominae</taxon>
        <taxon>Triatoma</taxon>
    </lineage>
</organism>
<feature type="disulfide bond" evidence="3">
    <location>
        <begin position="102"/>
        <end position="107"/>
    </location>
</feature>
<feature type="disulfide bond" evidence="3">
    <location>
        <begin position="310"/>
        <end position="347"/>
    </location>
</feature>
<keyword evidence="4" id="KW-0378">Hydrolase</keyword>
<feature type="domain" description="Peptidase A1" evidence="6">
    <location>
        <begin position="71"/>
        <end position="383"/>
    </location>
</feature>
<dbReference type="EMBL" id="AY495371">
    <property type="protein sequence ID" value="AAS72876.1"/>
    <property type="molecule type" value="mRNA"/>
</dbReference>
<accession>Q6EBW0</accession>
<keyword evidence="3" id="KW-1015">Disulfide bond</keyword>
<feature type="disulfide bond" evidence="3">
    <location>
        <begin position="268"/>
        <end position="272"/>
    </location>
</feature>
<keyword evidence="4" id="KW-0064">Aspartyl protease</keyword>
<feature type="active site" evidence="2">
    <location>
        <position position="277"/>
    </location>
</feature>
<feature type="chain" id="PRO_5004273216" evidence="5">
    <location>
        <begin position="20"/>
        <end position="387"/>
    </location>
</feature>
<dbReference type="PANTHER" id="PTHR47966">
    <property type="entry name" value="BETA-SITE APP-CLEAVING ENZYME, ISOFORM A-RELATED"/>
    <property type="match status" value="1"/>
</dbReference>
<dbReference type="InterPro" id="IPR001969">
    <property type="entry name" value="Aspartic_peptidase_AS"/>
</dbReference>
<dbReference type="PRINTS" id="PR00792">
    <property type="entry name" value="PEPSIN"/>
</dbReference>
<dbReference type="FunFam" id="2.40.70.10:FF:000044">
    <property type="entry name" value="Lysosomal aspartic protease"/>
    <property type="match status" value="1"/>
</dbReference>
<reference evidence="7" key="1">
    <citation type="submission" date="2003-12" db="EMBL/GenBank/DDBJ databases">
        <title>Cloning, expression and characterization of aspartyl protease from Triatoma infestans.</title>
        <authorList>
            <person name="Campos I.T.N."/>
            <person name="Lovato D.V."/>
            <person name="Tanaka A.S."/>
        </authorList>
    </citation>
    <scope>NUCLEOTIDE SEQUENCE</scope>
    <source>
        <tissue evidence="7">Anterior midgut</tissue>
    </source>
</reference>
<keyword evidence="5" id="KW-0732">Signal</keyword>
<dbReference type="AlphaFoldDB" id="Q6EBW0"/>
<keyword evidence="4 7" id="KW-0645">Protease</keyword>
<evidence type="ECO:0000256" key="5">
    <source>
        <dbReference type="SAM" id="SignalP"/>
    </source>
</evidence>
<dbReference type="GO" id="GO:0006508">
    <property type="term" value="P:proteolysis"/>
    <property type="evidence" value="ECO:0007669"/>
    <property type="project" value="UniProtKB-KW"/>
</dbReference>
<gene>
    <name evidence="7" type="primary">ASP25</name>
</gene>
<evidence type="ECO:0000256" key="2">
    <source>
        <dbReference type="PIRSR" id="PIRSR601461-1"/>
    </source>
</evidence>
<name>Q6EBW0_TRIIF</name>
<evidence type="ECO:0000256" key="3">
    <source>
        <dbReference type="PIRSR" id="PIRSR601461-2"/>
    </source>
</evidence>
<sequence>MFTFVLLVVAAVGIIPSQSYYHVPLYKMYKSPRSVEEPQRELKDYKDSLRMYPMLKKIGREILRNSLNTQYYGNVTLGTPPQELTVVFDTGSANLWVPLANCPSFACIIHNTYDHKQSSTYQPNGKALRINYGTGSITGEMSSDVLQIGDLQVKNQLFGEAPQVSNSPFGRSKADGILGLAFPPIAKGQAIPPFFNMIDQGLLDKPVFSVYLNRNPDEEVGGEIIFGGVDEKRFNKESLTTVPLTNPTYWMFKMDEVSTSGTNGKSWCQNGCRATADTGTSFIVGPTKEVAEIMEFLDAQVLQGVGYVPCDELHKLPDITFHLNGKGYTLKAEDYVLEMTEAGEKACIVGFASLPQPFWILGDVFLGKYYTIFNVEDRTVSFASLKQ</sequence>
<feature type="signal peptide" evidence="5">
    <location>
        <begin position="1"/>
        <end position="19"/>
    </location>
</feature>
<evidence type="ECO:0000259" key="6">
    <source>
        <dbReference type="PROSITE" id="PS51767"/>
    </source>
</evidence>
<dbReference type="Gene3D" id="2.40.70.10">
    <property type="entry name" value="Acid Proteases"/>
    <property type="match status" value="2"/>
</dbReference>
<dbReference type="Pfam" id="PF00026">
    <property type="entry name" value="Asp"/>
    <property type="match status" value="1"/>
</dbReference>
<dbReference type="GO" id="GO:0005764">
    <property type="term" value="C:lysosome"/>
    <property type="evidence" value="ECO:0007669"/>
    <property type="project" value="TreeGrafter"/>
</dbReference>
<dbReference type="InterPro" id="IPR021109">
    <property type="entry name" value="Peptidase_aspartic_dom_sf"/>
</dbReference>